<dbReference type="AlphaFoldDB" id="K0RKV4"/>
<comment type="caution">
    <text evidence="2">The sequence shown here is derived from an EMBL/GenBank/DDBJ whole genome shotgun (WGS) entry which is preliminary data.</text>
</comment>
<sequence>PPPDCWVPGVRAASEPRRRTGHFGKKAKVSGEPRGTLWVKHPSAGASVHAATSTPQPQTPPSPPPTFPQAWTQLTP</sequence>
<name>K0RKV4_THAOC</name>
<protein>
    <submittedName>
        <fullName evidence="2">Uncharacterized protein</fullName>
    </submittedName>
</protein>
<keyword evidence="3" id="KW-1185">Reference proteome</keyword>
<feature type="region of interest" description="Disordered" evidence="1">
    <location>
        <begin position="12"/>
        <end position="76"/>
    </location>
</feature>
<proteinExistence type="predicted"/>
<dbReference type="EMBL" id="AGNL01038944">
    <property type="protein sequence ID" value="EJK52929.1"/>
    <property type="molecule type" value="Genomic_DNA"/>
</dbReference>
<reference evidence="2 3" key="1">
    <citation type="journal article" date="2012" name="Genome Biol.">
        <title>Genome and low-iron response of an oceanic diatom adapted to chronic iron limitation.</title>
        <authorList>
            <person name="Lommer M."/>
            <person name="Specht M."/>
            <person name="Roy A.S."/>
            <person name="Kraemer L."/>
            <person name="Andreson R."/>
            <person name="Gutowska M.A."/>
            <person name="Wolf J."/>
            <person name="Bergner S.V."/>
            <person name="Schilhabel M.B."/>
            <person name="Klostermeier U.C."/>
            <person name="Beiko R.G."/>
            <person name="Rosenstiel P."/>
            <person name="Hippler M."/>
            <person name="Laroche J."/>
        </authorList>
    </citation>
    <scope>NUCLEOTIDE SEQUENCE [LARGE SCALE GENOMIC DNA]</scope>
    <source>
        <strain evidence="2 3">CCMP1005</strain>
    </source>
</reference>
<dbReference type="Proteomes" id="UP000266841">
    <property type="component" value="Unassembled WGS sequence"/>
</dbReference>
<feature type="compositionally biased region" description="Basic residues" evidence="1">
    <location>
        <begin position="19"/>
        <end position="28"/>
    </location>
</feature>
<evidence type="ECO:0000256" key="1">
    <source>
        <dbReference type="SAM" id="MobiDB-lite"/>
    </source>
</evidence>
<feature type="compositionally biased region" description="Pro residues" evidence="1">
    <location>
        <begin position="57"/>
        <end position="67"/>
    </location>
</feature>
<evidence type="ECO:0000313" key="3">
    <source>
        <dbReference type="Proteomes" id="UP000266841"/>
    </source>
</evidence>
<accession>K0RKV4</accession>
<feature type="non-terminal residue" evidence="2">
    <location>
        <position position="1"/>
    </location>
</feature>
<evidence type="ECO:0000313" key="2">
    <source>
        <dbReference type="EMBL" id="EJK52929.1"/>
    </source>
</evidence>
<organism evidence="2 3">
    <name type="scientific">Thalassiosira oceanica</name>
    <name type="common">Marine diatom</name>
    <dbReference type="NCBI Taxonomy" id="159749"/>
    <lineage>
        <taxon>Eukaryota</taxon>
        <taxon>Sar</taxon>
        <taxon>Stramenopiles</taxon>
        <taxon>Ochrophyta</taxon>
        <taxon>Bacillariophyta</taxon>
        <taxon>Coscinodiscophyceae</taxon>
        <taxon>Thalassiosirophycidae</taxon>
        <taxon>Thalassiosirales</taxon>
        <taxon>Thalassiosiraceae</taxon>
        <taxon>Thalassiosira</taxon>
    </lineage>
</organism>
<gene>
    <name evidence="2" type="ORF">THAOC_27738</name>
</gene>